<gene>
    <name evidence="1" type="ORF">GRG538_LOCUS7644</name>
</gene>
<evidence type="ECO:0000313" key="2">
    <source>
        <dbReference type="Proteomes" id="UP000663872"/>
    </source>
</evidence>
<dbReference type="InterPro" id="IPR029063">
    <property type="entry name" value="SAM-dependent_MTases_sf"/>
</dbReference>
<protein>
    <recommendedName>
        <fullName evidence="3">Methyltransferase FkbM domain-containing protein</fullName>
    </recommendedName>
</protein>
<dbReference type="AlphaFoldDB" id="A0A817Y191"/>
<dbReference type="SUPFAM" id="SSF53335">
    <property type="entry name" value="S-adenosyl-L-methionine-dependent methyltransferases"/>
    <property type="match status" value="1"/>
</dbReference>
<dbReference type="Proteomes" id="UP000663872">
    <property type="component" value="Unassembled WGS sequence"/>
</dbReference>
<sequence length="275" mass="32570">MLFSVMHLLQSLFIIEDSDTLLNNSIDESVFKRNSTHIYIDIGCFDGETVEHFIYFTPNSILYDIITFEPDPINYQLCKKKLKQKQFENYSITIIPKVVWLRNEKVPFLINHGENSRIQLTEIVDAQNVVMLNGIDFSSWLSRLVKSENTRLHIKVSMPGSEVPVLRKLLIEDKLLLAERWDVQWTDRYNPRIRALRIYIQSMMDSIGFSCDHYTRIPDVRDVYRKKGTFEHIVKYADWRLIPEADTYCYYIQRPTVTDPPRTTRLKLKLKKVKE</sequence>
<reference evidence="1" key="1">
    <citation type="submission" date="2021-02" db="EMBL/GenBank/DDBJ databases">
        <authorList>
            <person name="Nowell W R."/>
        </authorList>
    </citation>
    <scope>NUCLEOTIDE SEQUENCE</scope>
</reference>
<evidence type="ECO:0000313" key="1">
    <source>
        <dbReference type="EMBL" id="CAF3374888.1"/>
    </source>
</evidence>
<organism evidence="1 2">
    <name type="scientific">Rotaria socialis</name>
    <dbReference type="NCBI Taxonomy" id="392032"/>
    <lineage>
        <taxon>Eukaryota</taxon>
        <taxon>Metazoa</taxon>
        <taxon>Spiralia</taxon>
        <taxon>Gnathifera</taxon>
        <taxon>Rotifera</taxon>
        <taxon>Eurotatoria</taxon>
        <taxon>Bdelloidea</taxon>
        <taxon>Philodinida</taxon>
        <taxon>Philodinidae</taxon>
        <taxon>Rotaria</taxon>
    </lineage>
</organism>
<evidence type="ECO:0008006" key="3">
    <source>
        <dbReference type="Google" id="ProtNLM"/>
    </source>
</evidence>
<dbReference type="Gene3D" id="3.40.50.150">
    <property type="entry name" value="Vaccinia Virus protein VP39"/>
    <property type="match status" value="1"/>
</dbReference>
<name>A0A817Y191_9BILA</name>
<comment type="caution">
    <text evidence="1">The sequence shown here is derived from an EMBL/GenBank/DDBJ whole genome shotgun (WGS) entry which is preliminary data.</text>
</comment>
<dbReference type="EMBL" id="CAJNYT010000814">
    <property type="protein sequence ID" value="CAF3374888.1"/>
    <property type="molecule type" value="Genomic_DNA"/>
</dbReference>
<accession>A0A817Y191</accession>
<proteinExistence type="predicted"/>